<protein>
    <submittedName>
        <fullName evidence="1">DUF2827 domain-containing protein</fullName>
    </submittedName>
</protein>
<evidence type="ECO:0000313" key="1">
    <source>
        <dbReference type="EMBL" id="RJX71321.1"/>
    </source>
</evidence>
<evidence type="ECO:0000313" key="2">
    <source>
        <dbReference type="Proteomes" id="UP000284322"/>
    </source>
</evidence>
<organism evidence="1 2">
    <name type="scientific">Tsuneonella suprasediminis</name>
    <dbReference type="NCBI Taxonomy" id="2306996"/>
    <lineage>
        <taxon>Bacteria</taxon>
        <taxon>Pseudomonadati</taxon>
        <taxon>Pseudomonadota</taxon>
        <taxon>Alphaproteobacteria</taxon>
        <taxon>Sphingomonadales</taxon>
        <taxon>Erythrobacteraceae</taxon>
        <taxon>Tsuneonella</taxon>
    </lineage>
</organism>
<reference evidence="1 2" key="1">
    <citation type="submission" date="2018-09" db="EMBL/GenBank/DDBJ databases">
        <title>Altererythrobacter sp.Ery1 and Ery12, the genome sequencing of novel strains in genus Alterythrobacter.</title>
        <authorList>
            <person name="Cheng H."/>
            <person name="Wu Y.-H."/>
            <person name="Fang C."/>
            <person name="Xu X.-W."/>
        </authorList>
    </citation>
    <scope>NUCLEOTIDE SEQUENCE [LARGE SCALE GENOMIC DNA]</scope>
    <source>
        <strain evidence="1 2">Ery12</strain>
    </source>
</reference>
<sequence>MTRRHALEIGITIGLRQPDESLWTNGIKQNALFLAKLLSASPLGHRVVLLNTTDVAITDALPWSLSEFPTMPFDRGSAGLDVVIELGGQVSPAQTDRLRKQGTRLVSYCCGPEYVQNIEAMIFRRPLWGDLYVNPHYDELWIIPQIFDLNRGFLQTLRRCPARRVPFVWDPMALESVVGDYPDAGTYRPHDGPRRLSVIEPNIDVLKFCLYPVLIAEQAYRAAPDDVGYLHVANADALAREGREFTRLMLQLDIVRAQKASFIGRVQTPAFLAEATDIVISHQWGLALNYFYLEVCWQGYPLVHNAEIVADLGYYYPGHDLELGAALLRRAMTDHDRDWQSYTAHQRQRIQRFLATDPDLAASYDDLLFDLMERTAARSLRETAA</sequence>
<dbReference type="Proteomes" id="UP000284322">
    <property type="component" value="Unassembled WGS sequence"/>
</dbReference>
<name>A0A419R5Y2_9SPHN</name>
<dbReference type="AlphaFoldDB" id="A0A419R5Y2"/>
<comment type="caution">
    <text evidence="1">The sequence shown here is derived from an EMBL/GenBank/DDBJ whole genome shotgun (WGS) entry which is preliminary data.</text>
</comment>
<gene>
    <name evidence="1" type="ORF">D6858_00290</name>
</gene>
<keyword evidence="2" id="KW-1185">Reference proteome</keyword>
<proteinExistence type="predicted"/>
<dbReference type="Pfam" id="PF10933">
    <property type="entry name" value="DUF2827"/>
    <property type="match status" value="1"/>
</dbReference>
<dbReference type="EMBL" id="RAHJ01000003">
    <property type="protein sequence ID" value="RJX71321.1"/>
    <property type="molecule type" value="Genomic_DNA"/>
</dbReference>
<accession>A0A419R5Y2</accession>
<dbReference type="InterPro" id="IPR021234">
    <property type="entry name" value="DUF2827"/>
</dbReference>
<dbReference type="OrthoDB" id="1627328at2"/>